<evidence type="ECO:0000313" key="1">
    <source>
        <dbReference type="EMBL" id="OAJ44794.1"/>
    </source>
</evidence>
<organism evidence="1 2">
    <name type="scientific">Batrachochytrium dendrobatidis (strain JEL423)</name>
    <dbReference type="NCBI Taxonomy" id="403673"/>
    <lineage>
        <taxon>Eukaryota</taxon>
        <taxon>Fungi</taxon>
        <taxon>Fungi incertae sedis</taxon>
        <taxon>Chytridiomycota</taxon>
        <taxon>Chytridiomycota incertae sedis</taxon>
        <taxon>Chytridiomycetes</taxon>
        <taxon>Rhizophydiales</taxon>
        <taxon>Rhizophydiales incertae sedis</taxon>
        <taxon>Batrachochytrium</taxon>
    </lineage>
</organism>
<accession>A0A177WYR8</accession>
<dbReference type="Proteomes" id="UP000077115">
    <property type="component" value="Unassembled WGS sequence"/>
</dbReference>
<sequence length="103" mass="11345">MQLFSVTAAISQSAFSQNSAYTSQSSMSCASSLYESARSRAPSRFSASPAHELMRSKQRPFQSMESCKFSDDILASATYLRPSSQIMHKQPCGITAQRKTVSY</sequence>
<evidence type="ECO:0000313" key="2">
    <source>
        <dbReference type="Proteomes" id="UP000077115"/>
    </source>
</evidence>
<reference evidence="1 2" key="2">
    <citation type="submission" date="2016-05" db="EMBL/GenBank/DDBJ databases">
        <title>Lineage-specific infection strategies underlie the spectrum of fungal disease in amphibians.</title>
        <authorList>
            <person name="Cuomo C.A."/>
            <person name="Farrer R.A."/>
            <person name="James T."/>
            <person name="Longcore J."/>
            <person name="Birren B."/>
        </authorList>
    </citation>
    <scope>NUCLEOTIDE SEQUENCE [LARGE SCALE GENOMIC DNA]</scope>
    <source>
        <strain evidence="1 2">JEL423</strain>
    </source>
</reference>
<protein>
    <submittedName>
        <fullName evidence="1">Uncharacterized protein</fullName>
    </submittedName>
</protein>
<dbReference type="EMBL" id="DS022313">
    <property type="protein sequence ID" value="OAJ44794.1"/>
    <property type="molecule type" value="Genomic_DNA"/>
</dbReference>
<dbReference type="VEuPathDB" id="FungiDB:BDEG_27987"/>
<reference evidence="1 2" key="1">
    <citation type="submission" date="2006-10" db="EMBL/GenBank/DDBJ databases">
        <title>The Genome Sequence of Batrachochytrium dendrobatidis JEL423.</title>
        <authorList>
            <consortium name="The Broad Institute Genome Sequencing Platform"/>
            <person name="Birren B."/>
            <person name="Lander E."/>
            <person name="Galagan J."/>
            <person name="Cuomo C."/>
            <person name="Devon K."/>
            <person name="Jaffe D."/>
            <person name="Butler J."/>
            <person name="Alvarez P."/>
            <person name="Gnerre S."/>
            <person name="Grabherr M."/>
            <person name="Kleber M."/>
            <person name="Mauceli E."/>
            <person name="Brockman W."/>
            <person name="Young S."/>
            <person name="LaButti K."/>
            <person name="Sykes S."/>
            <person name="DeCaprio D."/>
            <person name="Crawford M."/>
            <person name="Koehrsen M."/>
            <person name="Engels R."/>
            <person name="Montgomery P."/>
            <person name="Pearson M."/>
            <person name="Howarth C."/>
            <person name="Larson L."/>
            <person name="White J."/>
            <person name="O'Leary S."/>
            <person name="Kodira C."/>
            <person name="Zeng Q."/>
            <person name="Yandava C."/>
            <person name="Alvarado L."/>
            <person name="Longcore J."/>
            <person name="James T."/>
        </authorList>
    </citation>
    <scope>NUCLEOTIDE SEQUENCE [LARGE SCALE GENOMIC DNA]</scope>
    <source>
        <strain evidence="1 2">JEL423</strain>
    </source>
</reference>
<dbReference type="AlphaFoldDB" id="A0A177WYR8"/>
<name>A0A177WYR8_BATDL</name>
<gene>
    <name evidence="1" type="ORF">BDEG_27987</name>
</gene>
<proteinExistence type="predicted"/>